<organism evidence="3 4">
    <name type="scientific">Anabaenopsis elenkinii CCIBt3563</name>
    <dbReference type="NCBI Taxonomy" id="2779889"/>
    <lineage>
        <taxon>Bacteria</taxon>
        <taxon>Bacillati</taxon>
        <taxon>Cyanobacteriota</taxon>
        <taxon>Cyanophyceae</taxon>
        <taxon>Nostocales</taxon>
        <taxon>Nodulariaceae</taxon>
        <taxon>Anabaenopsis</taxon>
    </lineage>
</organism>
<dbReference type="Gene3D" id="3.30.420.40">
    <property type="match status" value="2"/>
</dbReference>
<dbReference type="CDD" id="cd10227">
    <property type="entry name" value="ASKHA_NBD_ParM-like"/>
    <property type="match status" value="1"/>
</dbReference>
<dbReference type="InterPro" id="IPR040607">
    <property type="entry name" value="ALP_N"/>
</dbReference>
<dbReference type="RefSeq" id="WP_200988299.1">
    <property type="nucleotide sequence ID" value="NZ_CP063311.1"/>
</dbReference>
<accession>A0A7S6RE35</accession>
<feature type="domain" description="Actin-like protein N-terminal" evidence="2">
    <location>
        <begin position="59"/>
        <end position="207"/>
    </location>
</feature>
<keyword evidence="4" id="KW-1185">Reference proteome</keyword>
<dbReference type="KEGG" id="aee:IM676_18875"/>
<feature type="region of interest" description="Disordered" evidence="1">
    <location>
        <begin position="1"/>
        <end position="38"/>
    </location>
</feature>
<evidence type="ECO:0000256" key="1">
    <source>
        <dbReference type="SAM" id="MobiDB-lite"/>
    </source>
</evidence>
<protein>
    <submittedName>
        <fullName evidence="3">ParM/StbA family protein</fullName>
    </submittedName>
</protein>
<dbReference type="EMBL" id="CP063311">
    <property type="protein sequence ID" value="QOV22682.1"/>
    <property type="molecule type" value="Genomic_DNA"/>
</dbReference>
<evidence type="ECO:0000259" key="2">
    <source>
        <dbReference type="Pfam" id="PF17989"/>
    </source>
</evidence>
<sequence length="375" mass="41934">MSKNLNSQELKPDQPNDQPPAESQTAVKREADTRSSVETGLSKDTAFVAAPRAIEVIFDPGNRSILLYDGKNLVKLASLYAWLSGNRKPIRMNDQSSVVEIHTSDGSSEYNGTRYLIGEAASRQPRYERVYNRPKFDECLLYLLPCIGKLFPKQKDLTLAVKVNATEAELHQNLLEQKLKGKTEATLDGRDISLTVESVTVFEEGLGAWYLLNDSEPQIKGHYTGVLNLGGATIDSILVDYDGYVLTEASLRSPKGGTFDLATEIRRVITADRADMAYLEADVIMNCLEFNDYVIDGYDFSSIVRNEIDNWFKSVMGKTQAVWSSYFHKISRYILTGGSAYLVIDKAARSPKFHVTRNPVYDNVIGLYGRQKINS</sequence>
<proteinExistence type="predicted"/>
<reference evidence="4" key="1">
    <citation type="submission" date="2020-10" db="EMBL/GenBank/DDBJ databases">
        <title>Genome-based taxonomic classification of the species Anabaenopsis elenkinii.</title>
        <authorList>
            <person name="Delbaje E."/>
            <person name="Andreote A.P.D."/>
            <person name="Pellegrinetti T.A."/>
            <person name="Cruz R.B."/>
            <person name="Branco L.H.Z."/>
            <person name="Fiore M.F."/>
        </authorList>
    </citation>
    <scope>NUCLEOTIDE SEQUENCE [LARGE SCALE GENOMIC DNA]</scope>
    <source>
        <strain evidence="4">CCIBt3563</strain>
    </source>
</reference>
<dbReference type="Pfam" id="PF17989">
    <property type="entry name" value="ALP_N"/>
    <property type="match status" value="1"/>
</dbReference>
<evidence type="ECO:0000313" key="4">
    <source>
        <dbReference type="Proteomes" id="UP000593846"/>
    </source>
</evidence>
<dbReference type="AlphaFoldDB" id="A0A7S6RE35"/>
<dbReference type="Proteomes" id="UP000593846">
    <property type="component" value="Chromosome"/>
</dbReference>
<evidence type="ECO:0000313" key="3">
    <source>
        <dbReference type="EMBL" id="QOV22682.1"/>
    </source>
</evidence>
<name>A0A7S6RE35_9CYAN</name>
<gene>
    <name evidence="3" type="ORF">IM676_18875</name>
</gene>
<dbReference type="SUPFAM" id="SSF53067">
    <property type="entry name" value="Actin-like ATPase domain"/>
    <property type="match status" value="2"/>
</dbReference>
<dbReference type="InterPro" id="IPR043129">
    <property type="entry name" value="ATPase_NBD"/>
</dbReference>